<keyword evidence="1" id="KW-0472">Membrane</keyword>
<proteinExistence type="predicted"/>
<gene>
    <name evidence="2" type="ORF">F7725_006017</name>
</gene>
<name>A0A7J5YSV7_DISMA</name>
<feature type="transmembrane region" description="Helical" evidence="1">
    <location>
        <begin position="494"/>
        <end position="516"/>
    </location>
</feature>
<sequence>MAALTETVEKKEAQLCAALSASKEVSSRVGSSGAVAAVLEHALLEERIELTDGVFAEMEMAALVHFPEASVASEHGPHLIPHSDLNVERETFNSVGARPERHTRCCRGNHREIKDEEKKNKKGKFECLKLRNSKKQTGSPWHRVKDTFLPKKNHMTVCQEELINGVLGQAGNVLDLDAGVEQRTNVCQRRFARTLHVPVDDVEQICEDALESAGSRETLRIRAACLLSSRATTCSIASLCCLSLDSRISFSFLLTFSSCRATLAVNSWRLSFSCFSSSSFSTWNSVLSSPGGMSQFPLFPPPLRSSISAALSFSSASAGRGPSETLASCRSLNCSLYSACFTSCSSWDTTLLVLVFESVVEVLQSVSHRNLLLQALLCCRSPSSSCPSSFTCASLSRCICVRADLASFPPASSTSVRSEASLARRSDSLMSAKALRSSSSAGVLPSQQDGGALCFSLSCSSSRPTRLSCSRSCSSRRRRSPLQLSVDLRLLRRLLLPPLLFIFLLFILLLLLYVFLPMHFLPLEILCVILQASLLLEALLLGQEVLQAALDVLAARAEALLLMEDPLLHLLRLFALTLHLLLQPL</sequence>
<keyword evidence="1" id="KW-1133">Transmembrane helix</keyword>
<keyword evidence="1" id="KW-0812">Transmembrane</keyword>
<protein>
    <submittedName>
        <fullName evidence="2">Uncharacterized protein</fullName>
    </submittedName>
</protein>
<evidence type="ECO:0000256" key="1">
    <source>
        <dbReference type="SAM" id="Phobius"/>
    </source>
</evidence>
<evidence type="ECO:0000313" key="2">
    <source>
        <dbReference type="EMBL" id="KAF3852662.1"/>
    </source>
</evidence>
<dbReference type="Proteomes" id="UP000518266">
    <property type="component" value="Unassembled WGS sequence"/>
</dbReference>
<evidence type="ECO:0000313" key="3">
    <source>
        <dbReference type="Proteomes" id="UP000518266"/>
    </source>
</evidence>
<organism evidence="2 3">
    <name type="scientific">Dissostichus mawsoni</name>
    <name type="common">Antarctic cod</name>
    <dbReference type="NCBI Taxonomy" id="36200"/>
    <lineage>
        <taxon>Eukaryota</taxon>
        <taxon>Metazoa</taxon>
        <taxon>Chordata</taxon>
        <taxon>Craniata</taxon>
        <taxon>Vertebrata</taxon>
        <taxon>Euteleostomi</taxon>
        <taxon>Actinopterygii</taxon>
        <taxon>Neopterygii</taxon>
        <taxon>Teleostei</taxon>
        <taxon>Neoteleostei</taxon>
        <taxon>Acanthomorphata</taxon>
        <taxon>Eupercaria</taxon>
        <taxon>Perciformes</taxon>
        <taxon>Notothenioidei</taxon>
        <taxon>Nototheniidae</taxon>
        <taxon>Dissostichus</taxon>
    </lineage>
</organism>
<dbReference type="EMBL" id="JAAKFY010000009">
    <property type="protein sequence ID" value="KAF3852662.1"/>
    <property type="molecule type" value="Genomic_DNA"/>
</dbReference>
<comment type="caution">
    <text evidence="2">The sequence shown here is derived from an EMBL/GenBank/DDBJ whole genome shotgun (WGS) entry which is preliminary data.</text>
</comment>
<keyword evidence="3" id="KW-1185">Reference proteome</keyword>
<accession>A0A7J5YSV7</accession>
<reference evidence="2 3" key="1">
    <citation type="submission" date="2020-03" db="EMBL/GenBank/DDBJ databases">
        <title>Dissostichus mawsoni Genome sequencing and assembly.</title>
        <authorList>
            <person name="Park H."/>
        </authorList>
    </citation>
    <scope>NUCLEOTIDE SEQUENCE [LARGE SCALE GENOMIC DNA]</scope>
    <source>
        <strain evidence="2">DM0001</strain>
        <tissue evidence="2">Muscle</tissue>
    </source>
</reference>
<dbReference type="AlphaFoldDB" id="A0A7J5YSV7"/>
<dbReference type="OrthoDB" id="767661at2759"/>